<dbReference type="AlphaFoldDB" id="T1KAN4"/>
<dbReference type="HOGENOM" id="CLU_067200_0_0_1"/>
<keyword evidence="1" id="KW-0812">Transmembrane</keyword>
<evidence type="ECO:0000313" key="3">
    <source>
        <dbReference type="Proteomes" id="UP000015104"/>
    </source>
</evidence>
<feature type="transmembrane region" description="Helical" evidence="1">
    <location>
        <begin position="27"/>
        <end position="45"/>
    </location>
</feature>
<organism evidence="2 3">
    <name type="scientific">Tetranychus urticae</name>
    <name type="common">Two-spotted spider mite</name>
    <dbReference type="NCBI Taxonomy" id="32264"/>
    <lineage>
        <taxon>Eukaryota</taxon>
        <taxon>Metazoa</taxon>
        <taxon>Ecdysozoa</taxon>
        <taxon>Arthropoda</taxon>
        <taxon>Chelicerata</taxon>
        <taxon>Arachnida</taxon>
        <taxon>Acari</taxon>
        <taxon>Acariformes</taxon>
        <taxon>Trombidiformes</taxon>
        <taxon>Prostigmata</taxon>
        <taxon>Eleutherengona</taxon>
        <taxon>Raphignathae</taxon>
        <taxon>Tetranychoidea</taxon>
        <taxon>Tetranychidae</taxon>
        <taxon>Tetranychus</taxon>
    </lineage>
</organism>
<accession>T1KAN4</accession>
<dbReference type="EMBL" id="CAEY01001941">
    <property type="status" value="NOT_ANNOTATED_CDS"/>
    <property type="molecule type" value="Genomic_DNA"/>
</dbReference>
<keyword evidence="1" id="KW-0472">Membrane</keyword>
<feature type="transmembrane region" description="Helical" evidence="1">
    <location>
        <begin position="112"/>
        <end position="133"/>
    </location>
</feature>
<dbReference type="Proteomes" id="UP000015104">
    <property type="component" value="Unassembled WGS sequence"/>
</dbReference>
<evidence type="ECO:0000256" key="1">
    <source>
        <dbReference type="SAM" id="Phobius"/>
    </source>
</evidence>
<feature type="transmembrane region" description="Helical" evidence="1">
    <location>
        <begin position="244"/>
        <end position="263"/>
    </location>
</feature>
<reference evidence="3" key="1">
    <citation type="submission" date="2011-08" db="EMBL/GenBank/DDBJ databases">
        <authorList>
            <person name="Rombauts S."/>
        </authorList>
    </citation>
    <scope>NUCLEOTIDE SEQUENCE</scope>
    <source>
        <strain evidence="3">London</strain>
    </source>
</reference>
<feature type="transmembrane region" description="Helical" evidence="1">
    <location>
        <begin position="213"/>
        <end position="232"/>
    </location>
</feature>
<feature type="transmembrane region" description="Helical" evidence="1">
    <location>
        <begin position="140"/>
        <end position="157"/>
    </location>
</feature>
<dbReference type="EnsemblMetazoa" id="tetur08g01070.1">
    <property type="protein sequence ID" value="tetur08g01070.1"/>
    <property type="gene ID" value="tetur08g01070"/>
</dbReference>
<proteinExistence type="predicted"/>
<protein>
    <recommendedName>
        <fullName evidence="4">Gustatory receptor</fullName>
    </recommendedName>
</protein>
<keyword evidence="1" id="KW-1133">Transmembrane helix</keyword>
<name>T1KAN4_TETUR</name>
<feature type="transmembrane region" description="Helical" evidence="1">
    <location>
        <begin position="57"/>
        <end position="77"/>
    </location>
</feature>
<feature type="transmembrane region" description="Helical" evidence="1">
    <location>
        <begin position="311"/>
        <end position="337"/>
    </location>
</feature>
<evidence type="ECO:0000313" key="2">
    <source>
        <dbReference type="EnsemblMetazoa" id="tetur08g01070.1"/>
    </source>
</evidence>
<reference evidence="2" key="2">
    <citation type="submission" date="2015-06" db="UniProtKB">
        <authorList>
            <consortium name="EnsemblMetazoa"/>
        </authorList>
    </citation>
    <scope>IDENTIFICATION</scope>
</reference>
<evidence type="ECO:0008006" key="4">
    <source>
        <dbReference type="Google" id="ProtNLM"/>
    </source>
</evidence>
<keyword evidence="3" id="KW-1185">Reference proteome</keyword>
<sequence length="342" mass="39450">MESPLNLFAACKPTGIIAKALYSGRKAVFMSCTLVFIFCSVVWALQLSKLKETWRQIYAIVFCFHNINRAIIVYSVYWNRDNYIDCFNHFEFNANINTISPSLIKYLAKNRLIISTLLLSAFVCYSIAVIMALIEFHPQIWHFIIKMSAITCYYFYLNFYVESCLYIQSCFMQVEHQIDLVNHSNSTLSLAKVRQVRRLYCIAIETTEKLNSLLLPATATYFVLSLIVNHYVFSNVISFPSLRVTLMFIAEFTAFFVVTYHIIYVNHLAVRIYEKVYSFSFKTDAVNVSKEIQLLLTRIARTDVGLTWLNIFVITPTCVTSLATISLTITLAVPTLIKLIRF</sequence>